<accession>B5EVZ4</accession>
<keyword evidence="1" id="KW-0472">Membrane</keyword>
<dbReference type="EMBL" id="CP001134">
    <property type="protein sequence ID" value="ACH64783.1"/>
    <property type="molecule type" value="Genomic_DNA"/>
</dbReference>
<keyword evidence="1" id="KW-0812">Transmembrane</keyword>
<keyword evidence="1" id="KW-1133">Transmembrane helix</keyword>
<feature type="transmembrane region" description="Helical" evidence="1">
    <location>
        <begin position="171"/>
        <end position="192"/>
    </location>
</feature>
<proteinExistence type="predicted"/>
<dbReference type="KEGG" id="vfm:VFMJ11_B0051"/>
<keyword evidence="2" id="KW-0614">Plasmid</keyword>
<evidence type="ECO:0000256" key="1">
    <source>
        <dbReference type="SAM" id="Phobius"/>
    </source>
</evidence>
<dbReference type="HOGENOM" id="CLU_986757_0_0_6"/>
<protein>
    <submittedName>
        <fullName evidence="2">Uncharacterized protein</fullName>
    </submittedName>
</protein>
<gene>
    <name evidence="2" type="ordered locus">VFMJ11_B0051</name>
</gene>
<feature type="transmembrane region" description="Helical" evidence="1">
    <location>
        <begin position="204"/>
        <end position="223"/>
    </location>
</feature>
<evidence type="ECO:0000313" key="2">
    <source>
        <dbReference type="EMBL" id="ACH64783.1"/>
    </source>
</evidence>
<geneLocation type="plasmid" evidence="2 3">
    <name>pMJ100</name>
</geneLocation>
<dbReference type="RefSeq" id="WP_012534566.1">
    <property type="nucleotide sequence ID" value="NC_011185.1"/>
</dbReference>
<reference evidence="3" key="1">
    <citation type="submission" date="2008-08" db="EMBL/GenBank/DDBJ databases">
        <title>Complete sequence of Vibrio fischeri strain MJ11.</title>
        <authorList>
            <person name="Mandel M.J."/>
            <person name="Stabb E.V."/>
            <person name="Ruby E.G."/>
            <person name="Ferriera S."/>
            <person name="Johnson J."/>
            <person name="Kravitz S."/>
            <person name="Beeson K."/>
            <person name="Sutton G."/>
            <person name="Rogers Y.-H."/>
            <person name="Friedman R."/>
            <person name="Frazier M."/>
            <person name="Venter J.C."/>
        </authorList>
    </citation>
    <scope>NUCLEOTIDE SEQUENCE [LARGE SCALE GENOMIC DNA]</scope>
    <source>
        <strain evidence="3">MJ11</strain>
        <plasmid evidence="3">pMJ100</plasmid>
    </source>
</reference>
<dbReference type="AlphaFoldDB" id="B5EVZ4"/>
<organism evidence="2 3">
    <name type="scientific">Aliivibrio fischeri (strain MJ11)</name>
    <name type="common">Vibrio fischeri</name>
    <dbReference type="NCBI Taxonomy" id="388396"/>
    <lineage>
        <taxon>Bacteria</taxon>
        <taxon>Pseudomonadati</taxon>
        <taxon>Pseudomonadota</taxon>
        <taxon>Gammaproteobacteria</taxon>
        <taxon>Vibrionales</taxon>
        <taxon>Vibrionaceae</taxon>
        <taxon>Aliivibrio</taxon>
    </lineage>
</organism>
<sequence length="282" mass="32327">MKFLDINYKNLLVGVIILLSGLLIFSEEYTIKNAKVNLEFNTDKLTNSYFENPLIVAIQNIDGIGGVSASSDRRGNGVYHINIEEWANPDDILSKIKAEIKNNPVLSREVYSTPILELRPVKSYKIFDIDYSDVRGFLVGILFWLLIASIVCLYGLFVLPLIYLFSYINCFYPLLIIFPLSMVLSYAGMSLYRFNTVKGITLKLVASYLLAFFLSLNYAVILAENRMRFVANNKYDTDLLFVNFSIDTYLSNLLGDYQHSHSTILKDGKYKYWSFSENDFVD</sequence>
<reference evidence="2 3" key="2">
    <citation type="journal article" date="2009" name="Nature">
        <title>A single regulatory gene is sufficient to alter bacterial host range.</title>
        <authorList>
            <person name="Mandel M.J."/>
            <person name="Wollenberg M.S."/>
            <person name="Stabb E.V."/>
            <person name="Visick K.L."/>
            <person name="Ruby E.G."/>
        </authorList>
    </citation>
    <scope>NUCLEOTIDE SEQUENCE [LARGE SCALE GENOMIC DNA]</scope>
    <source>
        <strain evidence="2 3">MJ11</strain>
    </source>
</reference>
<feature type="transmembrane region" description="Helical" evidence="1">
    <location>
        <begin position="137"/>
        <end position="165"/>
    </location>
</feature>
<feature type="transmembrane region" description="Helical" evidence="1">
    <location>
        <begin position="6"/>
        <end position="25"/>
    </location>
</feature>
<evidence type="ECO:0000313" key="3">
    <source>
        <dbReference type="Proteomes" id="UP000001857"/>
    </source>
</evidence>
<name>B5EVZ4_ALIFM</name>
<dbReference type="Proteomes" id="UP000001857">
    <property type="component" value="Plasmid pMJ100"/>
</dbReference>